<gene>
    <name evidence="1" type="ORF">AWP47_27225</name>
</gene>
<sequence>MIITTNTTICIAEQQIRILELFREYWGIQQINEVITNSELCVNSKNHRCNISWTDNYININYQCNREMHPQERDKFLTAFSAALSQPVPDYYTDAYEKSHRIFLRKKHRRSDGRIGCSIYPYKEEPNGGWDYNVASLFIYECDFEILSPAIKSLYPLANGETFFDYTSWNEFTSDECAKIIEQWLAKAQTNTEYAEFIKYVIEWMKPLLNKYQNIMIEGNL</sequence>
<protein>
    <submittedName>
        <fullName evidence="1">Uncharacterized protein</fullName>
    </submittedName>
</protein>
<name>A0A1Q6BEN2_ECOLX</name>
<dbReference type="AlphaFoldDB" id="A0A1Q6BEN2"/>
<comment type="caution">
    <text evidence="1">The sequence shown here is derived from an EMBL/GenBank/DDBJ whole genome shotgun (WGS) entry which is preliminary data.</text>
</comment>
<evidence type="ECO:0000313" key="1">
    <source>
        <dbReference type="EMBL" id="OKV04991.1"/>
    </source>
</evidence>
<accession>A0A1Q6BEN2</accession>
<evidence type="ECO:0000313" key="2">
    <source>
        <dbReference type="Proteomes" id="UP000185794"/>
    </source>
</evidence>
<proteinExistence type="predicted"/>
<dbReference type="RefSeq" id="WP_000587629.1">
    <property type="nucleotide sequence ID" value="NZ_CAIZFD010000002.1"/>
</dbReference>
<reference evidence="1 2" key="1">
    <citation type="journal article" date="2017" name="Front. Cell. Infect. Microbiol.">
        <title>Chaperone-usher pili loci of human colonization factor-negative enterotoxigenic Escherichia coli.</title>
        <authorList>
            <person name="Del Canto F."/>
            <person name="Vidal R."/>
            <person name="Stine O.C."/>
            <person name="Pop M."/>
        </authorList>
    </citation>
    <scope>NUCLEOTIDE SEQUENCE [LARGE SCALE GENOMIC DNA]</scope>
    <source>
        <strain evidence="1 2">700324</strain>
    </source>
</reference>
<dbReference type="EMBL" id="LRKC01000169">
    <property type="protein sequence ID" value="OKV04991.1"/>
    <property type="molecule type" value="Genomic_DNA"/>
</dbReference>
<organism evidence="1 2">
    <name type="scientific">Escherichia coli</name>
    <dbReference type="NCBI Taxonomy" id="562"/>
    <lineage>
        <taxon>Bacteria</taxon>
        <taxon>Pseudomonadati</taxon>
        <taxon>Pseudomonadota</taxon>
        <taxon>Gammaproteobacteria</taxon>
        <taxon>Enterobacterales</taxon>
        <taxon>Enterobacteriaceae</taxon>
        <taxon>Escherichia</taxon>
    </lineage>
</organism>
<dbReference type="Proteomes" id="UP000185794">
    <property type="component" value="Unassembled WGS sequence"/>
</dbReference>